<proteinExistence type="predicted"/>
<name>A0ABT6YF79_9BACT</name>
<evidence type="ECO:0000313" key="2">
    <source>
        <dbReference type="EMBL" id="MDI9862238.1"/>
    </source>
</evidence>
<keyword evidence="3" id="KW-1185">Reference proteome</keyword>
<dbReference type="EMBL" id="JASHIF010000027">
    <property type="protein sequence ID" value="MDI9862238.1"/>
    <property type="molecule type" value="Genomic_DNA"/>
</dbReference>
<reference evidence="2 3" key="1">
    <citation type="submission" date="2023-05" db="EMBL/GenBank/DDBJ databases">
        <title>Novel species of genus Flectobacillus isolated from stream in China.</title>
        <authorList>
            <person name="Lu H."/>
        </authorList>
    </citation>
    <scope>NUCLEOTIDE SEQUENCE [LARGE SCALE GENOMIC DNA]</scope>
    <source>
        <strain evidence="2 3">KCTC 42575</strain>
    </source>
</reference>
<sequence length="89" mass="10844">MAIHRKVRQHSQTYLWAYVEWSDEKQDVFTLLGGQQFLKKEEAEDYSKGFAEGSYEWIEPTELKIKRLRLEKEKLQKRLNEIDWELKLL</sequence>
<gene>
    <name evidence="2" type="ORF">QM524_23645</name>
</gene>
<feature type="coiled-coil region" evidence="1">
    <location>
        <begin position="58"/>
        <end position="85"/>
    </location>
</feature>
<protein>
    <submittedName>
        <fullName evidence="2">Uncharacterized protein</fullName>
    </submittedName>
</protein>
<organism evidence="2 3">
    <name type="scientific">Flectobacillus roseus</name>
    <dbReference type="NCBI Taxonomy" id="502259"/>
    <lineage>
        <taxon>Bacteria</taxon>
        <taxon>Pseudomonadati</taxon>
        <taxon>Bacteroidota</taxon>
        <taxon>Cytophagia</taxon>
        <taxon>Cytophagales</taxon>
        <taxon>Flectobacillaceae</taxon>
        <taxon>Flectobacillus</taxon>
    </lineage>
</organism>
<keyword evidence="1" id="KW-0175">Coiled coil</keyword>
<evidence type="ECO:0000256" key="1">
    <source>
        <dbReference type="SAM" id="Coils"/>
    </source>
</evidence>
<dbReference type="Proteomes" id="UP001236507">
    <property type="component" value="Unassembled WGS sequence"/>
</dbReference>
<comment type="caution">
    <text evidence="2">The sequence shown here is derived from an EMBL/GenBank/DDBJ whole genome shotgun (WGS) entry which is preliminary data.</text>
</comment>
<accession>A0ABT6YF79</accession>
<evidence type="ECO:0000313" key="3">
    <source>
        <dbReference type="Proteomes" id="UP001236507"/>
    </source>
</evidence>
<dbReference type="RefSeq" id="WP_283346510.1">
    <property type="nucleotide sequence ID" value="NZ_JASHIF010000027.1"/>
</dbReference>